<dbReference type="GO" id="GO:0030313">
    <property type="term" value="C:cell envelope"/>
    <property type="evidence" value="ECO:0007669"/>
    <property type="project" value="UniProtKB-SubCell"/>
</dbReference>
<dbReference type="AlphaFoldDB" id="A0A2K1P558"/>
<evidence type="ECO:0000259" key="4">
    <source>
        <dbReference type="Pfam" id="PF13407"/>
    </source>
</evidence>
<dbReference type="PANTHER" id="PTHR46847">
    <property type="entry name" value="D-ALLOSE-BINDING PERIPLASMIC PROTEIN-RELATED"/>
    <property type="match status" value="1"/>
</dbReference>
<comment type="caution">
    <text evidence="5">The sequence shown here is derived from an EMBL/GenBank/DDBJ whole genome shotgun (WGS) entry which is preliminary data.</text>
</comment>
<dbReference type="Pfam" id="PF13407">
    <property type="entry name" value="Peripla_BP_4"/>
    <property type="match status" value="1"/>
</dbReference>
<evidence type="ECO:0000313" key="5">
    <source>
        <dbReference type="EMBL" id="PNR97911.1"/>
    </source>
</evidence>
<evidence type="ECO:0000313" key="6">
    <source>
        <dbReference type="Proteomes" id="UP000236434"/>
    </source>
</evidence>
<protein>
    <submittedName>
        <fullName evidence="5">Sugar ABC transporter substrate-binding protein</fullName>
    </submittedName>
</protein>
<keyword evidence="3" id="KW-0732">Signal</keyword>
<comment type="subcellular location">
    <subcellularLocation>
        <location evidence="1">Cell envelope</location>
    </subcellularLocation>
</comment>
<reference evidence="5 6" key="1">
    <citation type="submission" date="2013-12" db="EMBL/GenBank/DDBJ databases">
        <title>Comparative genomics of Petrotoga isolates.</title>
        <authorList>
            <person name="Nesbo C.L."/>
            <person name="Charchuk R."/>
            <person name="Chow K."/>
        </authorList>
    </citation>
    <scope>NUCLEOTIDE SEQUENCE [LARGE SCALE GENOMIC DNA]</scope>
    <source>
        <strain evidence="5 6">DSM 13574</strain>
    </source>
</reference>
<dbReference type="OrthoDB" id="569491at2"/>
<dbReference type="InterPro" id="IPR028082">
    <property type="entry name" value="Peripla_BP_I"/>
</dbReference>
<comment type="similarity">
    <text evidence="2">Belongs to the bacterial solute-binding protein 2 family.</text>
</comment>
<dbReference type="EMBL" id="AZRL01000003">
    <property type="protein sequence ID" value="PNR97911.1"/>
    <property type="molecule type" value="Genomic_DNA"/>
</dbReference>
<dbReference type="Proteomes" id="UP000236434">
    <property type="component" value="Unassembled WGS sequence"/>
</dbReference>
<dbReference type="RefSeq" id="WP_103066122.1">
    <property type="nucleotide sequence ID" value="NZ_AZRL01000003.1"/>
</dbReference>
<dbReference type="GO" id="GO:0030246">
    <property type="term" value="F:carbohydrate binding"/>
    <property type="evidence" value="ECO:0007669"/>
    <property type="project" value="UniProtKB-ARBA"/>
</dbReference>
<dbReference type="PANTHER" id="PTHR46847:SF1">
    <property type="entry name" value="D-ALLOSE-BINDING PERIPLASMIC PROTEIN-RELATED"/>
    <property type="match status" value="1"/>
</dbReference>
<accession>A0A2K1P558</accession>
<evidence type="ECO:0000256" key="3">
    <source>
        <dbReference type="ARBA" id="ARBA00022729"/>
    </source>
</evidence>
<evidence type="ECO:0000256" key="1">
    <source>
        <dbReference type="ARBA" id="ARBA00004196"/>
    </source>
</evidence>
<evidence type="ECO:0000256" key="2">
    <source>
        <dbReference type="ARBA" id="ARBA00007639"/>
    </source>
</evidence>
<dbReference type="InterPro" id="IPR025997">
    <property type="entry name" value="SBP_2_dom"/>
</dbReference>
<proteinExistence type="inferred from homology"/>
<gene>
    <name evidence="5" type="ORF">X929_00530</name>
</gene>
<feature type="domain" description="Periplasmic binding protein" evidence="4">
    <location>
        <begin position="72"/>
        <end position="315"/>
    </location>
</feature>
<dbReference type="CDD" id="cd06316">
    <property type="entry name" value="PBP1_ABC_sugar_binding-like"/>
    <property type="match status" value="1"/>
</dbReference>
<name>A0A2K1P558_9BACT</name>
<sequence>MKNISKIGFIVFFVLTFAVTIAFAQGISVSQDLPDNPVMSTGPLGEQATSAKTLSLTAAEVDKIRAGNYTAAISFHYSGNDWSKAQARALQETFEKMGIEVVAITDAQFKPEKQVSDIETIMAMNPDIIVSIPTDPTATAPAYKRAAEAGIKLIFMDNVPANMKPGRDYVSVVSADNYGNGVVSAEIMGEVLNGKGKIGMIFHDADFFVTKQRAQGFEDTIKKEFPNIEIVARGGFIDPNKSAGVASAMITRNPNLEGIWVNWDVPAESTISILRSSGINDIVITTCDLGENVAINMAQGGMVKGIGAQLPYWQGVAEAIIAGYSLLGKDVAPYYAVPALKVTRDNLLEAWKTAYNTEPPETITRYFK</sequence>
<dbReference type="SUPFAM" id="SSF53822">
    <property type="entry name" value="Periplasmic binding protein-like I"/>
    <property type="match status" value="1"/>
</dbReference>
<organism evidence="5 6">
    <name type="scientific">Petrotoga olearia DSM 13574</name>
    <dbReference type="NCBI Taxonomy" id="1122955"/>
    <lineage>
        <taxon>Bacteria</taxon>
        <taxon>Thermotogati</taxon>
        <taxon>Thermotogota</taxon>
        <taxon>Thermotogae</taxon>
        <taxon>Petrotogales</taxon>
        <taxon>Petrotogaceae</taxon>
        <taxon>Petrotoga</taxon>
    </lineage>
</organism>
<dbReference type="Gene3D" id="3.40.50.2300">
    <property type="match status" value="2"/>
</dbReference>